<dbReference type="VEuPathDB" id="FungiDB:CC77DRAFT_669907"/>
<dbReference type="Pfam" id="PF01266">
    <property type="entry name" value="DAO"/>
    <property type="match status" value="1"/>
</dbReference>
<dbReference type="RefSeq" id="XP_018378863.1">
    <property type="nucleotide sequence ID" value="XM_018532693.1"/>
</dbReference>
<gene>
    <name evidence="3" type="ORF">CC77DRAFT_669907</name>
</gene>
<organism evidence="3 4">
    <name type="scientific">Alternaria alternata</name>
    <name type="common">Alternaria rot fungus</name>
    <name type="synonym">Torula alternata</name>
    <dbReference type="NCBI Taxonomy" id="5599"/>
    <lineage>
        <taxon>Eukaryota</taxon>
        <taxon>Fungi</taxon>
        <taxon>Dikarya</taxon>
        <taxon>Ascomycota</taxon>
        <taxon>Pezizomycotina</taxon>
        <taxon>Dothideomycetes</taxon>
        <taxon>Pleosporomycetidae</taxon>
        <taxon>Pleosporales</taxon>
        <taxon>Pleosporineae</taxon>
        <taxon>Pleosporaceae</taxon>
        <taxon>Alternaria</taxon>
        <taxon>Alternaria sect. Alternaria</taxon>
        <taxon>Alternaria alternata complex</taxon>
    </lineage>
</organism>
<dbReference type="Proteomes" id="UP000077248">
    <property type="component" value="Unassembled WGS sequence"/>
</dbReference>
<dbReference type="PANTHER" id="PTHR13847">
    <property type="entry name" value="SARCOSINE DEHYDROGENASE-RELATED"/>
    <property type="match status" value="1"/>
</dbReference>
<dbReference type="InterPro" id="IPR006076">
    <property type="entry name" value="FAD-dep_OxRdtase"/>
</dbReference>
<dbReference type="Gene3D" id="3.50.50.60">
    <property type="entry name" value="FAD/NAD(P)-binding domain"/>
    <property type="match status" value="1"/>
</dbReference>
<dbReference type="InterPro" id="IPR036477">
    <property type="entry name" value="Formyl_transf_N_sf"/>
</dbReference>
<dbReference type="Pfam" id="PF00551">
    <property type="entry name" value="Formyl_trans_N"/>
    <property type="match status" value="1"/>
</dbReference>
<dbReference type="OMA" id="CSDGPQH"/>
<evidence type="ECO:0000313" key="4">
    <source>
        <dbReference type="Proteomes" id="UP000077248"/>
    </source>
</evidence>
<dbReference type="SUPFAM" id="SSF53328">
    <property type="entry name" value="Formyltransferase"/>
    <property type="match status" value="1"/>
</dbReference>
<dbReference type="GO" id="GO:0005737">
    <property type="term" value="C:cytoplasm"/>
    <property type="evidence" value="ECO:0007669"/>
    <property type="project" value="TreeGrafter"/>
</dbReference>
<feature type="domain" description="FAD dependent oxidoreductase" evidence="2">
    <location>
        <begin position="145"/>
        <end position="581"/>
    </location>
</feature>
<proteinExistence type="predicted"/>
<protein>
    <recommendedName>
        <fullName evidence="5">FAD dependent oxidoreductase domain-containing protein</fullName>
    </recommendedName>
</protein>
<dbReference type="AlphaFoldDB" id="A0A177D2V5"/>
<dbReference type="Gene3D" id="3.40.50.12230">
    <property type="match status" value="1"/>
</dbReference>
<dbReference type="GeneID" id="29118287"/>
<evidence type="ECO:0000313" key="3">
    <source>
        <dbReference type="EMBL" id="OAG13442.1"/>
    </source>
</evidence>
<accession>A0A177D2V5</accession>
<dbReference type="KEGG" id="aalt:CC77DRAFT_669907"/>
<reference evidence="3 4" key="1">
    <citation type="submission" date="2016-05" db="EMBL/GenBank/DDBJ databases">
        <title>Comparative analysis of secretome profiles of manganese(II)-oxidizing ascomycete fungi.</title>
        <authorList>
            <consortium name="DOE Joint Genome Institute"/>
            <person name="Zeiner C.A."/>
            <person name="Purvine S.O."/>
            <person name="Zink E.M."/>
            <person name="Wu S."/>
            <person name="Pasa-Tolic L."/>
            <person name="Chaput D.L."/>
            <person name="Haridas S."/>
            <person name="Grigoriev I.V."/>
            <person name="Santelli C.M."/>
            <person name="Hansel C.M."/>
        </authorList>
    </citation>
    <scope>NUCLEOTIDE SEQUENCE [LARGE SCALE GENOMIC DNA]</scope>
    <source>
        <strain evidence="3 4">SRC1lrK2f</strain>
    </source>
</reference>
<evidence type="ECO:0008006" key="5">
    <source>
        <dbReference type="Google" id="ProtNLM"/>
    </source>
</evidence>
<keyword evidence="4" id="KW-1185">Reference proteome</keyword>
<feature type="domain" description="Formyl transferase N-terminal" evidence="1">
    <location>
        <begin position="726"/>
        <end position="828"/>
    </location>
</feature>
<dbReference type="InterPro" id="IPR002376">
    <property type="entry name" value="Formyl_transf_N"/>
</dbReference>
<dbReference type="EMBL" id="KV441511">
    <property type="protein sequence ID" value="OAG13442.1"/>
    <property type="molecule type" value="Genomic_DNA"/>
</dbReference>
<dbReference type="SUPFAM" id="SSF51905">
    <property type="entry name" value="FAD/NAD(P)-binding domain"/>
    <property type="match status" value="1"/>
</dbReference>
<dbReference type="CDD" id="cd08653">
    <property type="entry name" value="FMT_core_like_3"/>
    <property type="match status" value="1"/>
</dbReference>
<evidence type="ECO:0000259" key="1">
    <source>
        <dbReference type="Pfam" id="PF00551"/>
    </source>
</evidence>
<sequence>MKFLLTIRLPSVCSGTGHSSYAIFKDTSSALSIPFASAEAFDVWICDGEEVTGDLMDSWLAQACHIPKSMLVRDATSIPRLQRYANGRVAQMVEFSERMPDDPTKEWEESVLRDAEMLYARVRANVGSQRVLGDKTDSQLGKETVLLVGAGIMNLMTAHFLAVRGYRIRVVDQGPDPRFCQPKDRARLGVTSGGHNARMFTNTEADNYNEQGSDIYRDMQPIFRNTVRNGGWSVKSPKDFSSKEQAWVDAFERIPGWMAATFKKNIHEVNCESGKIWQEFMNTYPQLFSDVGFHKDIIRMYTEPVALESSIGLNGRLGALLQAPSPEEFLEQYPSFRPAAETNHLAGGIIVDGFTVNVHLFMAKLIHHLATLGTEFVWDCEVQSIQRNSGGEVIMLKSEKGDLTADHFVISPGTTKIELLNGTASENLVHGVLGIWLQIPNLNPKMQNSMKIHRRGHKVEDVNITVANDAETGEDILIFGGGYGYVGLDRPAPDSPEMEALYAELEEVARIYFPQNYAAASKRGPMAFYPGGYRKFCVRPFTPTGLGLFERVPTAGGGQLIITGGNNTGGFAQAPAVGRAVLRSLMGEEDPIHVLFHPDRGRLPFAKTIDLQVPCNSLRLQDSLNTKKREPLKLLLLCSDGPQHRYLRYRLDQTFPGYHCIQETSYGQFHQLLKKRRIVDAFWQKYHGLRRQIFGHDRQRKAYFDRLIPQDHVSPGPNLVVESVNCRDVWDAVEEWQPELTIVSGTKYIGKKLTARAGLMINMHTGHLPEYKGNHCIFFALYDGAVDKVASTLHQLTSSLDGGDVLEKVFPPILPGDNEESLYTRCLEMSIDRCIDHVGRFSEGEQLSFVPQKAEGRTFRHRDRTPMKELWLWWKLNVNGLLTGIARSKLAIS</sequence>
<dbReference type="Gene3D" id="3.30.9.10">
    <property type="entry name" value="D-Amino Acid Oxidase, subunit A, domain 2"/>
    <property type="match status" value="1"/>
</dbReference>
<name>A0A177D2V5_ALTAL</name>
<dbReference type="InterPro" id="IPR036188">
    <property type="entry name" value="FAD/NAD-bd_sf"/>
</dbReference>
<evidence type="ECO:0000259" key="2">
    <source>
        <dbReference type="Pfam" id="PF01266"/>
    </source>
</evidence>